<dbReference type="Pfam" id="PF08214">
    <property type="entry name" value="HAT_KAT11"/>
    <property type="match status" value="1"/>
</dbReference>
<keyword evidence="7" id="KW-0804">Transcription</keyword>
<feature type="region of interest" description="Disordered" evidence="10">
    <location>
        <begin position="268"/>
        <end position="306"/>
    </location>
</feature>
<comment type="catalytic activity">
    <reaction evidence="9">
        <text>L-lysyl-[histone] + acetyl-CoA = N(6)-acetyl-L-lysyl-[histone] + CoA + H(+)</text>
        <dbReference type="Rhea" id="RHEA:21992"/>
        <dbReference type="Rhea" id="RHEA-COMP:9845"/>
        <dbReference type="Rhea" id="RHEA-COMP:11338"/>
        <dbReference type="ChEBI" id="CHEBI:15378"/>
        <dbReference type="ChEBI" id="CHEBI:29969"/>
        <dbReference type="ChEBI" id="CHEBI:57287"/>
        <dbReference type="ChEBI" id="CHEBI:57288"/>
        <dbReference type="ChEBI" id="CHEBI:61930"/>
        <dbReference type="EC" id="2.3.1.48"/>
    </reaction>
    <physiologicalReaction direction="left-to-right" evidence="9">
        <dbReference type="Rhea" id="RHEA:21993"/>
    </physiologicalReaction>
</comment>
<evidence type="ECO:0000256" key="6">
    <source>
        <dbReference type="ARBA" id="ARBA00023015"/>
    </source>
</evidence>
<evidence type="ECO:0000256" key="2">
    <source>
        <dbReference type="ARBA" id="ARBA00013184"/>
    </source>
</evidence>
<accession>A0A164UUX6</accession>
<evidence type="ECO:0000256" key="10">
    <source>
        <dbReference type="SAM" id="MobiDB-lite"/>
    </source>
</evidence>
<dbReference type="SMART" id="SM01250">
    <property type="entry name" value="KAT11"/>
    <property type="match status" value="1"/>
</dbReference>
<feature type="compositionally biased region" description="Basic and acidic residues" evidence="10">
    <location>
        <begin position="295"/>
        <end position="306"/>
    </location>
</feature>
<evidence type="ECO:0000256" key="3">
    <source>
        <dbReference type="ARBA" id="ARBA00022679"/>
    </source>
</evidence>
<dbReference type="STRING" id="1314777.A0A164UUX6"/>
<feature type="region of interest" description="Disordered" evidence="10">
    <location>
        <begin position="447"/>
        <end position="476"/>
    </location>
</feature>
<comment type="subcellular location">
    <subcellularLocation>
        <location evidence="1">Nucleus</location>
    </subcellularLocation>
</comment>
<evidence type="ECO:0000256" key="4">
    <source>
        <dbReference type="ARBA" id="ARBA00022763"/>
    </source>
</evidence>
<dbReference type="GO" id="GO:0006355">
    <property type="term" value="P:regulation of DNA-templated transcription"/>
    <property type="evidence" value="ECO:0007669"/>
    <property type="project" value="InterPro"/>
</dbReference>
<dbReference type="GO" id="GO:0032931">
    <property type="term" value="F:histone H3K56 acetyltransferase activity"/>
    <property type="evidence" value="ECO:0007669"/>
    <property type="project" value="TreeGrafter"/>
</dbReference>
<keyword evidence="12" id="KW-1185">Reference proteome</keyword>
<dbReference type="GO" id="GO:0006974">
    <property type="term" value="P:DNA damage response"/>
    <property type="evidence" value="ECO:0007669"/>
    <property type="project" value="UniProtKB-KW"/>
</dbReference>
<dbReference type="InterPro" id="IPR051236">
    <property type="entry name" value="HAT_RTT109-like"/>
</dbReference>
<keyword evidence="8" id="KW-0539">Nucleus</keyword>
<dbReference type="EC" id="2.3.1.48" evidence="2"/>
<feature type="compositionally biased region" description="Basic and acidic residues" evidence="10">
    <location>
        <begin position="400"/>
        <end position="422"/>
    </location>
</feature>
<dbReference type="PANTHER" id="PTHR31571">
    <property type="entry name" value="ALTERED INHERITANCE OF MITOCHONDRIA PROTEIN 6"/>
    <property type="match status" value="1"/>
</dbReference>
<reference evidence="11 12" key="1">
    <citation type="journal article" date="2016" name="Mol. Biol. Evol.">
        <title>Comparative Genomics of Early-Diverging Mushroom-Forming Fungi Provides Insights into the Origins of Lignocellulose Decay Capabilities.</title>
        <authorList>
            <person name="Nagy L.G."/>
            <person name="Riley R."/>
            <person name="Tritt A."/>
            <person name="Adam C."/>
            <person name="Daum C."/>
            <person name="Floudas D."/>
            <person name="Sun H."/>
            <person name="Yadav J.S."/>
            <person name="Pangilinan J."/>
            <person name="Larsson K.H."/>
            <person name="Matsuura K."/>
            <person name="Barry K."/>
            <person name="Labutti K."/>
            <person name="Kuo R."/>
            <person name="Ohm R.A."/>
            <person name="Bhattacharya S.S."/>
            <person name="Shirouzu T."/>
            <person name="Yoshinaga Y."/>
            <person name="Martin F.M."/>
            <person name="Grigoriev I.V."/>
            <person name="Hibbett D.S."/>
        </authorList>
    </citation>
    <scope>NUCLEOTIDE SEQUENCE [LARGE SCALE GENOMIC DNA]</scope>
    <source>
        <strain evidence="11 12">HHB9708</strain>
    </source>
</reference>
<evidence type="ECO:0000313" key="11">
    <source>
        <dbReference type="EMBL" id="KZS93557.1"/>
    </source>
</evidence>
<dbReference type="InterPro" id="IPR016849">
    <property type="entry name" value="Rtt109"/>
</dbReference>
<dbReference type="Proteomes" id="UP000076722">
    <property type="component" value="Unassembled WGS sequence"/>
</dbReference>
<keyword evidence="4" id="KW-0227">DNA damage</keyword>
<dbReference type="AlphaFoldDB" id="A0A164UUX6"/>
<evidence type="ECO:0000256" key="8">
    <source>
        <dbReference type="ARBA" id="ARBA00023242"/>
    </source>
</evidence>
<evidence type="ECO:0000256" key="1">
    <source>
        <dbReference type="ARBA" id="ARBA00004123"/>
    </source>
</evidence>
<keyword evidence="5" id="KW-0007">Acetylation</keyword>
<dbReference type="PROSITE" id="PS51728">
    <property type="entry name" value="RTT109_HAT"/>
    <property type="match status" value="1"/>
</dbReference>
<dbReference type="GO" id="GO:0005634">
    <property type="term" value="C:nucleus"/>
    <property type="evidence" value="ECO:0007669"/>
    <property type="project" value="UniProtKB-SubCell"/>
</dbReference>
<name>A0A164UUX6_9AGAM</name>
<evidence type="ECO:0000256" key="7">
    <source>
        <dbReference type="ARBA" id="ARBA00023163"/>
    </source>
</evidence>
<sequence length="476" mass="52878">MLLRDHLLAQLATLPGERRFHLHVLFTTPRKHSRLFPYVKSRPKILVQEILILLSEQEHKNDEYGPNVFVSVIEAMHYTIPSTSSSILYVSKVDSTGQGIAPSPTSKLVRSFLAFYANPKTRPTDNLWIHVFARAQGQYLFPNSSDFPGKRVLSDTKLCSWWKRVLTGVSNDSSADPSSIEAYYVLPGMGELEALQSLGEAVEASGGSTEHPPARLKWHYGHPYTPKTTAKMPLGLDVSDTARLVGELIPSFPDDPKARFMDELSVTKERDTLPISPMPPAKRAKTSSSTNSVLGKEDDKKEEGEAKSIAITADEFWERMSFRQECVSGAATGFFVVVFRRGEGDEAIKDGEDEKGEVSEQTMTRIVSSLTTGHEFSTAERAVRATEILSGAIRGLCEGLPDRSRRSGETQPENPERDRAEEGLLPDDPDPLSLHIYTRFIYASISVDNPNSSVRPATPPPPPVTMLTVRRKRKKQ</sequence>
<dbReference type="OrthoDB" id="3361892at2759"/>
<evidence type="ECO:0000313" key="12">
    <source>
        <dbReference type="Proteomes" id="UP000076722"/>
    </source>
</evidence>
<evidence type="ECO:0000256" key="5">
    <source>
        <dbReference type="ARBA" id="ARBA00022990"/>
    </source>
</evidence>
<organism evidence="11 12">
    <name type="scientific">Sistotremastrum niveocremeum HHB9708</name>
    <dbReference type="NCBI Taxonomy" id="1314777"/>
    <lineage>
        <taxon>Eukaryota</taxon>
        <taxon>Fungi</taxon>
        <taxon>Dikarya</taxon>
        <taxon>Basidiomycota</taxon>
        <taxon>Agaricomycotina</taxon>
        <taxon>Agaricomycetes</taxon>
        <taxon>Sistotremastrales</taxon>
        <taxon>Sistotremastraceae</taxon>
        <taxon>Sertulicium</taxon>
        <taxon>Sertulicium niveocremeum</taxon>
    </lineage>
</organism>
<evidence type="ECO:0000256" key="9">
    <source>
        <dbReference type="ARBA" id="ARBA00048940"/>
    </source>
</evidence>
<keyword evidence="3" id="KW-0808">Transferase</keyword>
<gene>
    <name evidence="11" type="ORF">SISNIDRAFT_411292</name>
</gene>
<dbReference type="PANTHER" id="PTHR31571:SF2">
    <property type="entry name" value="HISTONE ACETYLTRANSFERASE RTT109"/>
    <property type="match status" value="1"/>
</dbReference>
<feature type="region of interest" description="Disordered" evidence="10">
    <location>
        <begin position="399"/>
        <end position="431"/>
    </location>
</feature>
<keyword evidence="6" id="KW-0805">Transcription regulation</keyword>
<protein>
    <recommendedName>
        <fullName evidence="2">histone acetyltransferase</fullName>
        <ecNumber evidence="2">2.3.1.48</ecNumber>
    </recommendedName>
</protein>
<proteinExistence type="predicted"/>
<dbReference type="InterPro" id="IPR013178">
    <property type="entry name" value="Histone_AcTrfase_Rtt109/CBP"/>
</dbReference>
<dbReference type="EMBL" id="KV419407">
    <property type="protein sequence ID" value="KZS93557.1"/>
    <property type="molecule type" value="Genomic_DNA"/>
</dbReference>